<dbReference type="EMBL" id="LRPO01000045">
    <property type="protein sequence ID" value="KWZ80375.1"/>
    <property type="molecule type" value="Genomic_DNA"/>
</dbReference>
<dbReference type="RefSeq" id="WP_003813338.1">
    <property type="nucleotide sequence ID" value="NZ_CP118071.1"/>
</dbReference>
<evidence type="ECO:0000313" key="7">
    <source>
        <dbReference type="Proteomes" id="UP000451386"/>
    </source>
</evidence>
<dbReference type="PATRIC" id="fig|1681.53.peg.1670"/>
<dbReference type="Proteomes" id="UP000488776">
    <property type="component" value="Unassembled WGS sequence"/>
</dbReference>
<reference evidence="2 5" key="1">
    <citation type="submission" date="2016-01" db="EMBL/GenBank/DDBJ databases">
        <authorList>
            <person name="Oliw E.H."/>
        </authorList>
    </citation>
    <scope>NUCLEOTIDE SEQUENCE [LARGE SCALE GENOMIC DNA]</scope>
    <source>
        <strain evidence="2 5">MJR8628B</strain>
    </source>
</reference>
<dbReference type="Proteomes" id="UP000070092">
    <property type="component" value="Unassembled WGS sequence"/>
</dbReference>
<protein>
    <submittedName>
        <fullName evidence="2">Uncharacterized protein</fullName>
    </submittedName>
</protein>
<reference evidence="3 8" key="4">
    <citation type="submission" date="2020-02" db="EMBL/GenBank/DDBJ databases">
        <title>Antibiotic susceptibility profiles of lactic acid bacteria isolated from the human vagina and genetic basis of atypical resistances.</title>
        <authorList>
            <person name="Sirichoat A."/>
            <person name="Florez A.B."/>
            <person name="Vazquez L."/>
            <person name="Buppasiri P."/>
            <person name="Panya M."/>
            <person name="Lulitanond V."/>
            <person name="Mayo B."/>
        </authorList>
    </citation>
    <scope>NUCLEOTIDE SEQUENCE [LARGE SCALE GENOMIC DNA]</scope>
    <source>
        <strain evidence="3 8">VA07-1AN</strain>
    </source>
</reference>
<accession>A0A133KLI0</accession>
<dbReference type="EMBL" id="JAAJBJ010000003">
    <property type="protein sequence ID" value="NGG36312.1"/>
    <property type="molecule type" value="Genomic_DNA"/>
</dbReference>
<evidence type="ECO:0000313" key="6">
    <source>
        <dbReference type="Proteomes" id="UP000283727"/>
    </source>
</evidence>
<evidence type="ECO:0000313" key="1">
    <source>
        <dbReference type="EMBL" id="KAB7486825.1"/>
    </source>
</evidence>
<name>A0A133KLI0_BIFBI</name>
<reference evidence="1 7" key="3">
    <citation type="journal article" date="2019" name="Nat. Med.">
        <title>A library of human gut bacterial isolates paired with longitudinal multiomics data enables mechanistic microbiome research.</title>
        <authorList>
            <person name="Poyet M."/>
            <person name="Groussin M."/>
            <person name="Gibbons S.M."/>
            <person name="Avila-Pacheco J."/>
            <person name="Jiang X."/>
            <person name="Kearney S.M."/>
            <person name="Perrotta A.R."/>
            <person name="Berdy B."/>
            <person name="Zhao S."/>
            <person name="Lieberman T.D."/>
            <person name="Swanson P.K."/>
            <person name="Smith M."/>
            <person name="Roesemann S."/>
            <person name="Alexander J.E."/>
            <person name="Rich S.A."/>
            <person name="Livny J."/>
            <person name="Vlamakis H."/>
            <person name="Clish C."/>
            <person name="Bullock K."/>
            <person name="Deik A."/>
            <person name="Scott J."/>
            <person name="Pierce K.A."/>
            <person name="Xavier R.J."/>
            <person name="Alm E.J."/>
        </authorList>
    </citation>
    <scope>NUCLEOTIDE SEQUENCE [LARGE SCALE GENOMIC DNA]</scope>
    <source>
        <strain evidence="1 7">BIOML-A13</strain>
    </source>
</reference>
<sequence>MRFFGHSFLRQVGCAVPLPINDEIIVMIPHMIFRYSCDCMLSAGMAAPAMPGMTKAADA</sequence>
<evidence type="ECO:0000313" key="3">
    <source>
        <dbReference type="EMBL" id="NGG36312.1"/>
    </source>
</evidence>
<evidence type="ECO:0000313" key="4">
    <source>
        <dbReference type="EMBL" id="RHJ24892.1"/>
    </source>
</evidence>
<evidence type="ECO:0000313" key="5">
    <source>
        <dbReference type="Proteomes" id="UP000070092"/>
    </source>
</evidence>
<organism evidence="2 5">
    <name type="scientific">Bifidobacterium bifidum</name>
    <dbReference type="NCBI Taxonomy" id="1681"/>
    <lineage>
        <taxon>Bacteria</taxon>
        <taxon>Bacillati</taxon>
        <taxon>Actinomycetota</taxon>
        <taxon>Actinomycetes</taxon>
        <taxon>Bifidobacteriales</taxon>
        <taxon>Bifidobacteriaceae</taxon>
        <taxon>Bifidobacterium</taxon>
    </lineage>
</organism>
<evidence type="ECO:0000313" key="8">
    <source>
        <dbReference type="Proteomes" id="UP000488776"/>
    </source>
</evidence>
<reference evidence="4 6" key="2">
    <citation type="submission" date="2018-08" db="EMBL/GenBank/DDBJ databases">
        <title>A genome reference for cultivated species of the human gut microbiota.</title>
        <authorList>
            <person name="Zou Y."/>
            <person name="Xue W."/>
            <person name="Luo G."/>
        </authorList>
    </citation>
    <scope>NUCLEOTIDE SEQUENCE [LARGE SCALE GENOMIC DNA]</scope>
    <source>
        <strain evidence="4 6">AM12-10</strain>
    </source>
</reference>
<dbReference type="EMBL" id="WDOP01000003">
    <property type="protein sequence ID" value="KAB7486825.1"/>
    <property type="molecule type" value="Genomic_DNA"/>
</dbReference>
<dbReference type="Proteomes" id="UP000283727">
    <property type="component" value="Unassembled WGS sequence"/>
</dbReference>
<dbReference type="AlphaFoldDB" id="A0A133KLI0"/>
<comment type="caution">
    <text evidence="2">The sequence shown here is derived from an EMBL/GenBank/DDBJ whole genome shotgun (WGS) entry which is preliminary data.</text>
</comment>
<evidence type="ECO:0000313" key="2">
    <source>
        <dbReference type="EMBL" id="KWZ80375.1"/>
    </source>
</evidence>
<dbReference type="Proteomes" id="UP000451386">
    <property type="component" value="Unassembled WGS sequence"/>
</dbReference>
<gene>
    <name evidence="4" type="ORF">DW137_02235</name>
    <name evidence="3" type="ORF">G5T23_04525</name>
    <name evidence="1" type="ORF">GBA83_05310</name>
    <name evidence="2" type="ORF">HMPREF3196_01704</name>
</gene>
<proteinExistence type="predicted"/>
<dbReference type="EMBL" id="QRLR01000001">
    <property type="protein sequence ID" value="RHJ24892.1"/>
    <property type="molecule type" value="Genomic_DNA"/>
</dbReference>